<gene>
    <name evidence="2" type="ORF">BDV96DRAFT_496118</name>
</gene>
<dbReference type="OrthoDB" id="5428890at2759"/>
<keyword evidence="1" id="KW-0472">Membrane</keyword>
<keyword evidence="3" id="KW-1185">Reference proteome</keyword>
<reference evidence="2" key="1">
    <citation type="journal article" date="2020" name="Stud. Mycol.">
        <title>101 Dothideomycetes genomes: a test case for predicting lifestyles and emergence of pathogens.</title>
        <authorList>
            <person name="Haridas S."/>
            <person name="Albert R."/>
            <person name="Binder M."/>
            <person name="Bloem J."/>
            <person name="Labutti K."/>
            <person name="Salamov A."/>
            <person name="Andreopoulos B."/>
            <person name="Baker S."/>
            <person name="Barry K."/>
            <person name="Bills G."/>
            <person name="Bluhm B."/>
            <person name="Cannon C."/>
            <person name="Castanera R."/>
            <person name="Culley D."/>
            <person name="Daum C."/>
            <person name="Ezra D."/>
            <person name="Gonzalez J."/>
            <person name="Henrissat B."/>
            <person name="Kuo A."/>
            <person name="Liang C."/>
            <person name="Lipzen A."/>
            <person name="Lutzoni F."/>
            <person name="Magnuson J."/>
            <person name="Mondo S."/>
            <person name="Nolan M."/>
            <person name="Ohm R."/>
            <person name="Pangilinan J."/>
            <person name="Park H.-J."/>
            <person name="Ramirez L."/>
            <person name="Alfaro M."/>
            <person name="Sun H."/>
            <person name="Tritt A."/>
            <person name="Yoshinaga Y."/>
            <person name="Zwiers L.-H."/>
            <person name="Turgeon B."/>
            <person name="Goodwin S."/>
            <person name="Spatafora J."/>
            <person name="Crous P."/>
            <person name="Grigoriev I."/>
        </authorList>
    </citation>
    <scope>NUCLEOTIDE SEQUENCE</scope>
    <source>
        <strain evidence="2">CBS 627.86</strain>
    </source>
</reference>
<accession>A0A6A5Z441</accession>
<organism evidence="2 3">
    <name type="scientific">Lophiotrema nucula</name>
    <dbReference type="NCBI Taxonomy" id="690887"/>
    <lineage>
        <taxon>Eukaryota</taxon>
        <taxon>Fungi</taxon>
        <taxon>Dikarya</taxon>
        <taxon>Ascomycota</taxon>
        <taxon>Pezizomycotina</taxon>
        <taxon>Dothideomycetes</taxon>
        <taxon>Pleosporomycetidae</taxon>
        <taxon>Pleosporales</taxon>
        <taxon>Lophiotremataceae</taxon>
        <taxon>Lophiotrema</taxon>
    </lineage>
</organism>
<proteinExistence type="predicted"/>
<sequence>MIIGQLWPKSPTSKVPRLDLNPYCAYYTKESKHALHDQGKHVAVRTHQHIIDIAHQLENLAPRAAIKPSLRSLFTTSNIEQEDEILNNSIDLAARMYLMINIGTDQYAVLSETQLVWQDGNLKDFLSAYFNDPPVLENRDIKFEKTFHAYNMERIAGMKIRWTDNLLDHLRIVDEDDKTIEIFHHASFLKRAQSQLFPPGLLQETLRTLALLFPRHDPLTERYIRSLPPTTIVDKQLTKCVQPRLSDRQIETYQFWHDRVIMLKQTYDQSQPATIWQWWYDRRNRVQWYTFWVAAVVLTLTIFFGMVQSVEGALQVYKAYHPTGPSQ</sequence>
<evidence type="ECO:0000256" key="1">
    <source>
        <dbReference type="SAM" id="Phobius"/>
    </source>
</evidence>
<dbReference type="AlphaFoldDB" id="A0A6A5Z441"/>
<feature type="transmembrane region" description="Helical" evidence="1">
    <location>
        <begin position="288"/>
        <end position="307"/>
    </location>
</feature>
<protein>
    <submittedName>
        <fullName evidence="2">Uncharacterized protein</fullName>
    </submittedName>
</protein>
<evidence type="ECO:0000313" key="3">
    <source>
        <dbReference type="Proteomes" id="UP000799770"/>
    </source>
</evidence>
<dbReference type="Proteomes" id="UP000799770">
    <property type="component" value="Unassembled WGS sequence"/>
</dbReference>
<name>A0A6A5Z441_9PLEO</name>
<keyword evidence="1" id="KW-1133">Transmembrane helix</keyword>
<dbReference type="EMBL" id="ML977327">
    <property type="protein sequence ID" value="KAF2113657.1"/>
    <property type="molecule type" value="Genomic_DNA"/>
</dbReference>
<evidence type="ECO:0000313" key="2">
    <source>
        <dbReference type="EMBL" id="KAF2113657.1"/>
    </source>
</evidence>
<keyword evidence="1" id="KW-0812">Transmembrane</keyword>